<keyword evidence="7" id="KW-0325">Glycoprotein</keyword>
<dbReference type="EMBL" id="JAIQCJ010001291">
    <property type="protein sequence ID" value="KAJ8791354.1"/>
    <property type="molecule type" value="Genomic_DNA"/>
</dbReference>
<comment type="catalytic activity">
    <reaction evidence="9">
        <text>Ca(2+)(in) = Ca(2+)(out)</text>
        <dbReference type="Rhea" id="RHEA:29671"/>
        <dbReference type="ChEBI" id="CHEBI:29108"/>
    </reaction>
</comment>
<dbReference type="AlphaFoldDB" id="A0AB34HIM6"/>
<keyword evidence="2" id="KW-0597">Phosphoprotein</keyword>
<dbReference type="Proteomes" id="UP001159641">
    <property type="component" value="Unassembled WGS sequence"/>
</dbReference>
<feature type="region of interest" description="Disordered" evidence="10">
    <location>
        <begin position="1"/>
        <end position="53"/>
    </location>
</feature>
<feature type="region of interest" description="Disordered" evidence="10">
    <location>
        <begin position="254"/>
        <end position="281"/>
    </location>
</feature>
<organism evidence="12 13">
    <name type="scientific">Eschrichtius robustus</name>
    <name type="common">California gray whale</name>
    <name type="synonym">Eschrichtius gibbosus</name>
    <dbReference type="NCBI Taxonomy" id="9764"/>
    <lineage>
        <taxon>Eukaryota</taxon>
        <taxon>Metazoa</taxon>
        <taxon>Chordata</taxon>
        <taxon>Craniata</taxon>
        <taxon>Vertebrata</taxon>
        <taxon>Euteleostomi</taxon>
        <taxon>Mammalia</taxon>
        <taxon>Eutheria</taxon>
        <taxon>Laurasiatheria</taxon>
        <taxon>Artiodactyla</taxon>
        <taxon>Whippomorpha</taxon>
        <taxon>Cetacea</taxon>
        <taxon>Mysticeti</taxon>
        <taxon>Eschrichtiidae</taxon>
        <taxon>Eschrichtius</taxon>
    </lineage>
</organism>
<protein>
    <submittedName>
        <fullName evidence="12">Uncharacterized protein</fullName>
    </submittedName>
</protein>
<feature type="transmembrane region" description="Helical" evidence="11">
    <location>
        <begin position="477"/>
        <end position="496"/>
    </location>
</feature>
<evidence type="ECO:0000256" key="1">
    <source>
        <dbReference type="ARBA" id="ARBA00022448"/>
    </source>
</evidence>
<evidence type="ECO:0000256" key="7">
    <source>
        <dbReference type="ARBA" id="ARBA00023180"/>
    </source>
</evidence>
<evidence type="ECO:0000256" key="8">
    <source>
        <dbReference type="ARBA" id="ARBA00023303"/>
    </source>
</evidence>
<dbReference type="PANTHER" id="PTHR45628">
    <property type="entry name" value="VOLTAGE-DEPENDENT CALCIUM CHANNEL TYPE A SUBUNIT ALPHA-1"/>
    <property type="match status" value="1"/>
</dbReference>
<evidence type="ECO:0000256" key="9">
    <source>
        <dbReference type="ARBA" id="ARBA00036634"/>
    </source>
</evidence>
<keyword evidence="3" id="KW-0677">Repeat</keyword>
<keyword evidence="1" id="KW-0813">Transport</keyword>
<evidence type="ECO:0000256" key="11">
    <source>
        <dbReference type="SAM" id="Phobius"/>
    </source>
</evidence>
<keyword evidence="11" id="KW-0812">Transmembrane</keyword>
<proteinExistence type="predicted"/>
<accession>A0AB34HIM6</accession>
<dbReference type="InterPro" id="IPR050599">
    <property type="entry name" value="VDCC_alpha-1_subunit"/>
</dbReference>
<evidence type="ECO:0000313" key="12">
    <source>
        <dbReference type="EMBL" id="KAJ8791354.1"/>
    </source>
</evidence>
<keyword evidence="11" id="KW-0472">Membrane</keyword>
<dbReference type="GO" id="GO:0098703">
    <property type="term" value="P:calcium ion import across plasma membrane"/>
    <property type="evidence" value="ECO:0007669"/>
    <property type="project" value="TreeGrafter"/>
</dbReference>
<keyword evidence="11" id="KW-1133">Transmembrane helix</keyword>
<keyword evidence="4" id="KW-0851">Voltage-gated channel</keyword>
<evidence type="ECO:0000256" key="2">
    <source>
        <dbReference type="ARBA" id="ARBA00022553"/>
    </source>
</evidence>
<evidence type="ECO:0000313" key="13">
    <source>
        <dbReference type="Proteomes" id="UP001159641"/>
    </source>
</evidence>
<reference evidence="12 13" key="1">
    <citation type="submission" date="2022-11" db="EMBL/GenBank/DDBJ databases">
        <title>Whole genome sequence of Eschrichtius robustus ER-17-0199.</title>
        <authorList>
            <person name="Bruniche-Olsen A."/>
            <person name="Black A.N."/>
            <person name="Fields C.J."/>
            <person name="Walden K."/>
            <person name="Dewoody J.A."/>
        </authorList>
    </citation>
    <scope>NUCLEOTIDE SEQUENCE [LARGE SCALE GENOMIC DNA]</scope>
    <source>
        <strain evidence="12">ER-17-0199</strain>
        <tissue evidence="12">Blubber</tissue>
    </source>
</reference>
<feature type="compositionally biased region" description="Basic residues" evidence="10">
    <location>
        <begin position="264"/>
        <end position="275"/>
    </location>
</feature>
<gene>
    <name evidence="12" type="ORF">J1605_004301</name>
</gene>
<keyword evidence="13" id="KW-1185">Reference proteome</keyword>
<name>A0AB34HIM6_ESCRO</name>
<dbReference type="GO" id="GO:0008331">
    <property type="term" value="F:high voltage-gated calcium channel activity"/>
    <property type="evidence" value="ECO:0007669"/>
    <property type="project" value="TreeGrafter"/>
</dbReference>
<evidence type="ECO:0000256" key="6">
    <source>
        <dbReference type="ARBA" id="ARBA00023157"/>
    </source>
</evidence>
<evidence type="ECO:0000256" key="3">
    <source>
        <dbReference type="ARBA" id="ARBA00022737"/>
    </source>
</evidence>
<dbReference type="GO" id="GO:0005891">
    <property type="term" value="C:voltage-gated calcium channel complex"/>
    <property type="evidence" value="ECO:0007669"/>
    <property type="project" value="TreeGrafter"/>
</dbReference>
<feature type="compositionally biased region" description="Polar residues" evidence="10">
    <location>
        <begin position="254"/>
        <end position="263"/>
    </location>
</feature>
<comment type="caution">
    <text evidence="12">The sequence shown here is derived from an EMBL/GenBank/DDBJ whole genome shotgun (WGS) entry which is preliminary data.</text>
</comment>
<evidence type="ECO:0000256" key="5">
    <source>
        <dbReference type="ARBA" id="ARBA00023065"/>
    </source>
</evidence>
<sequence>MSGLLQHPGQDMGGGLDQASGTGDRHRFSQPLPPECSPEVTAEKSAGSLGKPGLSGADGLVPALSQVTLVVTSSSSRALASRYFASSGMWPWGRGARGAQVLSSSPGLDPGRAACAEADRRFVLVPWSSSPCVRAGELPRGAEPFHEWQSLSPIQGRRPRLSEPRLALWSPGLDASGPRTHPAPAFAGDGVRSCVPLPAFFSDFVQAFRERRDVAARVCGRGKVSESLRYSVSVVTSAAIDAARQAKLMGSAGNATISTVSSTQRKRQQYGKPKKQGSTMATRPPRALLCLTLKNPIRRACISIVERSVRAQGPGGRGPGGAELAHTTPLATGGAGIQIQVPRIQTHGPGGLLPVSPECRRERTGGCLEDATRPGWDTGGPDLGLNTQPTVGSSTLQSFFRPRVVSSHLLFPSSSPEIYPGGLGGALQAIFLTSRHTQTTTVSVGHAGFETSICVCLSHWCLRGINFLNSLPRPFEIIILLTIFANCVALAIYIPFPEDDSNATNSNLVSALLRLRFRIGGELSLDHVGPGNLPSRNNYFCRVATRSQCFANMVSNPHKSK</sequence>
<dbReference type="PANTHER" id="PTHR45628:SF10">
    <property type="entry name" value="VOLTAGE-DEPENDENT L-TYPE CALCIUM CHANNEL SUBUNIT ALPHA-1C"/>
    <property type="match status" value="1"/>
</dbReference>
<evidence type="ECO:0000256" key="10">
    <source>
        <dbReference type="SAM" id="MobiDB-lite"/>
    </source>
</evidence>
<evidence type="ECO:0000256" key="4">
    <source>
        <dbReference type="ARBA" id="ARBA00022882"/>
    </source>
</evidence>
<keyword evidence="6" id="KW-1015">Disulfide bond</keyword>
<keyword evidence="5" id="KW-0406">Ion transport</keyword>
<keyword evidence="8" id="KW-0407">Ion channel</keyword>